<reference evidence="1" key="1">
    <citation type="journal article" date="2020" name="Stud. Mycol.">
        <title>101 Dothideomycetes genomes: a test case for predicting lifestyles and emergence of pathogens.</title>
        <authorList>
            <person name="Haridas S."/>
            <person name="Albert R."/>
            <person name="Binder M."/>
            <person name="Bloem J."/>
            <person name="Labutti K."/>
            <person name="Salamov A."/>
            <person name="Andreopoulos B."/>
            <person name="Baker S."/>
            <person name="Barry K."/>
            <person name="Bills G."/>
            <person name="Bluhm B."/>
            <person name="Cannon C."/>
            <person name="Castanera R."/>
            <person name="Culley D."/>
            <person name="Daum C."/>
            <person name="Ezra D."/>
            <person name="Gonzalez J."/>
            <person name="Henrissat B."/>
            <person name="Kuo A."/>
            <person name="Liang C."/>
            <person name="Lipzen A."/>
            <person name="Lutzoni F."/>
            <person name="Magnuson J."/>
            <person name="Mondo S."/>
            <person name="Nolan M."/>
            <person name="Ohm R."/>
            <person name="Pangilinan J."/>
            <person name="Park H.-J."/>
            <person name="Ramirez L."/>
            <person name="Alfaro M."/>
            <person name="Sun H."/>
            <person name="Tritt A."/>
            <person name="Yoshinaga Y."/>
            <person name="Zwiers L.-H."/>
            <person name="Turgeon B."/>
            <person name="Goodwin S."/>
            <person name="Spatafora J."/>
            <person name="Crous P."/>
            <person name="Grigoriev I."/>
        </authorList>
    </citation>
    <scope>NUCLEOTIDE SEQUENCE</scope>
    <source>
        <strain evidence="1">ATCC 16933</strain>
    </source>
</reference>
<dbReference type="OrthoDB" id="5403729at2759"/>
<protein>
    <recommendedName>
        <fullName evidence="3">Nuclear distribution protein RO10</fullName>
    </recommendedName>
</protein>
<organism evidence="1 2">
    <name type="scientific">Lineolata rhizophorae</name>
    <dbReference type="NCBI Taxonomy" id="578093"/>
    <lineage>
        <taxon>Eukaryota</taxon>
        <taxon>Fungi</taxon>
        <taxon>Dikarya</taxon>
        <taxon>Ascomycota</taxon>
        <taxon>Pezizomycotina</taxon>
        <taxon>Dothideomycetes</taxon>
        <taxon>Dothideomycetes incertae sedis</taxon>
        <taxon>Lineolatales</taxon>
        <taxon>Lineolataceae</taxon>
        <taxon>Lineolata</taxon>
    </lineage>
</organism>
<dbReference type="AlphaFoldDB" id="A0A6A6NR25"/>
<dbReference type="GO" id="GO:0061640">
    <property type="term" value="P:cytoskeleton-dependent cytokinesis"/>
    <property type="evidence" value="ECO:0007669"/>
    <property type="project" value="InterPro"/>
</dbReference>
<sequence length="210" mass="23593">MKDDLDSVALETLALLEWRLRRLEFILTGNEDYEEQEQKTKGTIVERLHALESTFASLASKSKIMSEVQTLQSRLPDLFQSAKPPLDAPSQPPASSFNPAQLLATVLASAPTFQSTASQLAALRDLSLPPTPVFASLASQQPRLAAAADRQLQQSKEISDLRKRSALAVMRWHEVMVLGQGRCWAEWDGRLKAAEREVRREEVRREKEKE</sequence>
<evidence type="ECO:0000313" key="2">
    <source>
        <dbReference type="Proteomes" id="UP000799766"/>
    </source>
</evidence>
<accession>A0A6A6NR25</accession>
<dbReference type="Proteomes" id="UP000799766">
    <property type="component" value="Unassembled WGS sequence"/>
</dbReference>
<dbReference type="EMBL" id="MU001693">
    <property type="protein sequence ID" value="KAF2454159.1"/>
    <property type="molecule type" value="Genomic_DNA"/>
</dbReference>
<dbReference type="InterPro" id="IPR009991">
    <property type="entry name" value="DCTN3"/>
</dbReference>
<evidence type="ECO:0008006" key="3">
    <source>
        <dbReference type="Google" id="ProtNLM"/>
    </source>
</evidence>
<name>A0A6A6NR25_9PEZI</name>
<keyword evidence="2" id="KW-1185">Reference proteome</keyword>
<dbReference type="Pfam" id="PF07426">
    <property type="entry name" value="Dynactin_p22"/>
    <property type="match status" value="1"/>
</dbReference>
<dbReference type="GO" id="GO:0005869">
    <property type="term" value="C:dynactin complex"/>
    <property type="evidence" value="ECO:0007669"/>
    <property type="project" value="InterPro"/>
</dbReference>
<evidence type="ECO:0000313" key="1">
    <source>
        <dbReference type="EMBL" id="KAF2454159.1"/>
    </source>
</evidence>
<proteinExistence type="predicted"/>
<gene>
    <name evidence="1" type="ORF">BDY21DRAFT_374372</name>
</gene>